<gene>
    <name evidence="2" type="ORF">MNBD_NITROSPIRAE03-1550</name>
</gene>
<evidence type="ECO:0000256" key="1">
    <source>
        <dbReference type="SAM" id="MobiDB-lite"/>
    </source>
</evidence>
<dbReference type="EMBL" id="UOGI01000228">
    <property type="protein sequence ID" value="VAX33962.1"/>
    <property type="molecule type" value="Genomic_DNA"/>
</dbReference>
<proteinExistence type="predicted"/>
<feature type="compositionally biased region" description="Basic and acidic residues" evidence="1">
    <location>
        <begin position="7"/>
        <end position="20"/>
    </location>
</feature>
<protein>
    <submittedName>
        <fullName evidence="2">Uncharacterized protein</fullName>
    </submittedName>
</protein>
<accession>A0A3B1CZR3</accession>
<organism evidence="2">
    <name type="scientific">hydrothermal vent metagenome</name>
    <dbReference type="NCBI Taxonomy" id="652676"/>
    <lineage>
        <taxon>unclassified sequences</taxon>
        <taxon>metagenomes</taxon>
        <taxon>ecological metagenomes</taxon>
    </lineage>
</organism>
<reference evidence="2" key="1">
    <citation type="submission" date="2018-06" db="EMBL/GenBank/DDBJ databases">
        <authorList>
            <person name="Zhirakovskaya E."/>
        </authorList>
    </citation>
    <scope>NUCLEOTIDE SEQUENCE</scope>
</reference>
<name>A0A3B1CZR3_9ZZZZ</name>
<feature type="non-terminal residue" evidence="2">
    <location>
        <position position="1"/>
    </location>
</feature>
<evidence type="ECO:0000313" key="2">
    <source>
        <dbReference type="EMBL" id="VAX33962.1"/>
    </source>
</evidence>
<feature type="region of interest" description="Disordered" evidence="1">
    <location>
        <begin position="1"/>
        <end position="32"/>
    </location>
</feature>
<sequence>NNQYRIQIKENPKKKSEKAAGKKVVRKKRGDT</sequence>
<dbReference type="AlphaFoldDB" id="A0A3B1CZR3"/>
<feature type="compositionally biased region" description="Basic residues" evidence="1">
    <location>
        <begin position="21"/>
        <end position="32"/>
    </location>
</feature>